<dbReference type="SUPFAM" id="SSF56436">
    <property type="entry name" value="C-type lectin-like"/>
    <property type="match status" value="1"/>
</dbReference>
<comment type="caution">
    <text evidence="2">The sequence shown here is derived from an EMBL/GenBank/DDBJ whole genome shotgun (WGS) entry which is preliminary data.</text>
</comment>
<feature type="chain" id="PRO_5043696939" description="C-type lectin domain-containing protein" evidence="1">
    <location>
        <begin position="31"/>
        <end position="322"/>
    </location>
</feature>
<dbReference type="Proteomes" id="UP000735302">
    <property type="component" value="Unassembled WGS sequence"/>
</dbReference>
<reference evidence="2 3" key="1">
    <citation type="journal article" date="2021" name="Elife">
        <title>Chloroplast acquisition without the gene transfer in kleptoplastic sea slugs, Plakobranchus ocellatus.</title>
        <authorList>
            <person name="Maeda T."/>
            <person name="Takahashi S."/>
            <person name="Yoshida T."/>
            <person name="Shimamura S."/>
            <person name="Takaki Y."/>
            <person name="Nagai Y."/>
            <person name="Toyoda A."/>
            <person name="Suzuki Y."/>
            <person name="Arimoto A."/>
            <person name="Ishii H."/>
            <person name="Satoh N."/>
            <person name="Nishiyama T."/>
            <person name="Hasebe M."/>
            <person name="Maruyama T."/>
            <person name="Minagawa J."/>
            <person name="Obokata J."/>
            <person name="Shigenobu S."/>
        </authorList>
    </citation>
    <scope>NUCLEOTIDE SEQUENCE [LARGE SCALE GENOMIC DNA]</scope>
</reference>
<gene>
    <name evidence="2" type="ORF">PoB_005987400</name>
</gene>
<evidence type="ECO:0000313" key="3">
    <source>
        <dbReference type="Proteomes" id="UP000735302"/>
    </source>
</evidence>
<name>A0AAV4CND1_9GAST</name>
<evidence type="ECO:0008006" key="4">
    <source>
        <dbReference type="Google" id="ProtNLM"/>
    </source>
</evidence>
<evidence type="ECO:0000256" key="1">
    <source>
        <dbReference type="SAM" id="SignalP"/>
    </source>
</evidence>
<organism evidence="2 3">
    <name type="scientific">Plakobranchus ocellatus</name>
    <dbReference type="NCBI Taxonomy" id="259542"/>
    <lineage>
        <taxon>Eukaryota</taxon>
        <taxon>Metazoa</taxon>
        <taxon>Spiralia</taxon>
        <taxon>Lophotrochozoa</taxon>
        <taxon>Mollusca</taxon>
        <taxon>Gastropoda</taxon>
        <taxon>Heterobranchia</taxon>
        <taxon>Euthyneura</taxon>
        <taxon>Panpulmonata</taxon>
        <taxon>Sacoglossa</taxon>
        <taxon>Placobranchoidea</taxon>
        <taxon>Plakobranchidae</taxon>
        <taxon>Plakobranchus</taxon>
    </lineage>
</organism>
<dbReference type="CDD" id="cd00037">
    <property type="entry name" value="CLECT"/>
    <property type="match status" value="1"/>
</dbReference>
<keyword evidence="1" id="KW-0732">Signal</keyword>
<feature type="signal peptide" evidence="1">
    <location>
        <begin position="1"/>
        <end position="30"/>
    </location>
</feature>
<evidence type="ECO:0000313" key="2">
    <source>
        <dbReference type="EMBL" id="GFO33369.1"/>
    </source>
</evidence>
<dbReference type="AlphaFoldDB" id="A0AAV4CND1"/>
<dbReference type="InterPro" id="IPR016187">
    <property type="entry name" value="CTDL_fold"/>
</dbReference>
<protein>
    <recommendedName>
        <fullName evidence="4">C-type lectin domain-containing protein</fullName>
    </recommendedName>
</protein>
<accession>A0AAV4CND1</accession>
<sequence length="322" mass="35497">MSERAASLRNYPMVMAMVLSIATFAQSANATTSAIDLDVSHTVDLATQSALLVVNCSFDANLTNMVSVASLTLFGSKPYGNQSEFDELAVFDIRSQTLNLTSDLEDADVVIKGHSGQENDSHFYLAISWNSPTPGYRQYYKCVANGSDRQRQAASIATIVKAEILNGGCCEKMDSIDSQLQEVSEKVENTCTEKTAAALTVQGRVYLASKTSADFNIGGANQVCKSNGGYLVELDNHEEFQFVFDFLTHTGSSSRYWIARLSYHAGPSVFVRNMAGQQKQYPQTTTIEIVNRCVGDVLKRWPDVLPNEELWESTKQSPMTWQ</sequence>
<dbReference type="InterPro" id="IPR016186">
    <property type="entry name" value="C-type_lectin-like/link_sf"/>
</dbReference>
<proteinExistence type="predicted"/>
<dbReference type="Gene3D" id="3.10.100.10">
    <property type="entry name" value="Mannose-Binding Protein A, subunit A"/>
    <property type="match status" value="1"/>
</dbReference>
<keyword evidence="3" id="KW-1185">Reference proteome</keyword>
<dbReference type="EMBL" id="BLXT01006771">
    <property type="protein sequence ID" value="GFO33369.1"/>
    <property type="molecule type" value="Genomic_DNA"/>
</dbReference>